<evidence type="ECO:0000256" key="13">
    <source>
        <dbReference type="ARBA" id="ARBA00023136"/>
    </source>
</evidence>
<gene>
    <name evidence="19" type="ORF">ACH5RR_022358</name>
</gene>
<keyword evidence="10" id="KW-0547">Nucleotide-binding</keyword>
<dbReference type="FunFam" id="2.60.120.200:FF:000103">
    <property type="entry name" value="L-type lectin-domain containing receptor kinase IX.1"/>
    <property type="match status" value="1"/>
</dbReference>
<dbReference type="SUPFAM" id="SSF49899">
    <property type="entry name" value="Concanavalin A-like lectins/glucanases"/>
    <property type="match status" value="1"/>
</dbReference>
<evidence type="ECO:0000256" key="3">
    <source>
        <dbReference type="ARBA" id="ARBA00010217"/>
    </source>
</evidence>
<evidence type="ECO:0000256" key="5">
    <source>
        <dbReference type="ARBA" id="ARBA00022475"/>
    </source>
</evidence>
<dbReference type="Gene3D" id="1.10.510.10">
    <property type="entry name" value="Transferase(Phosphotransferase) domain 1"/>
    <property type="match status" value="1"/>
</dbReference>
<comment type="similarity">
    <text evidence="2">In the N-terminal section; belongs to the leguminous lectin family.</text>
</comment>
<proteinExistence type="inferred from homology"/>
<dbReference type="InterPro" id="IPR013320">
    <property type="entry name" value="ConA-like_dom_sf"/>
</dbReference>
<evidence type="ECO:0000256" key="17">
    <source>
        <dbReference type="SAM" id="SignalP"/>
    </source>
</evidence>
<evidence type="ECO:0000256" key="1">
    <source>
        <dbReference type="ARBA" id="ARBA00004251"/>
    </source>
</evidence>
<evidence type="ECO:0000256" key="7">
    <source>
        <dbReference type="ARBA" id="ARBA00022692"/>
    </source>
</evidence>
<dbReference type="InterPro" id="IPR008271">
    <property type="entry name" value="Ser/Thr_kinase_AS"/>
</dbReference>
<evidence type="ECO:0000313" key="19">
    <source>
        <dbReference type="EMBL" id="KAL3515456.1"/>
    </source>
</evidence>
<sequence>MAMVIFLKLICFFLVIFPDAFALNFNLSSINQDDRYRSINITGDAYITSEGIQITPNERNVLGNNTGRATYVKPLHLWDKSSGNLTDFTTHFTFTIDSGGSRSYADGLAFFLAPLNSSLPVGAGGSGLGLRGGNMTENNTANPFVAVEFDTFPNSWDPSDTHVGIDINSMKSVTTAIWSNHITLGAVNDAWISYNATSMNLKVSFTCFPDNKTTQCSLNYVVDLRDYLPELVTFGFSAATGQLCEKNNVISWEFNSSLQVGIDPGKKKSKAALVIGLSAGLPALILVSTLFISYVLWKKKSKENQENYSHDLFMDNEFEKGSGPKKFTYKELAFATNNFDEEEKLGEGGFGGVYKGVASALLYLHEEWERCVVHRDIKSSNIMLDSSFNAKLGDFGLARLVDHEKGSQTTVLAGTMGYMAPECVITGKANKESDVYSFGMVALEIACGRRPINARAEEDQVRTVEWVWNLYGKGKLLEAADPKLGRDFDEEEIERLMVVALWCAHPDSNLRPSIRQVIHVLNFEAELPILPSNMPVPTYLSSPTVQNFYIDQGLHKQSSSYSFDTSNYCSNFSSSTGTSSPSALLLHTN</sequence>
<evidence type="ECO:0000256" key="4">
    <source>
        <dbReference type="ARBA" id="ARBA00012513"/>
    </source>
</evidence>
<name>A0ABD2Z9F5_9GENT</name>
<accession>A0ABD2Z9F5</accession>
<dbReference type="AlphaFoldDB" id="A0ABD2Z9F5"/>
<dbReference type="GO" id="GO:0030246">
    <property type="term" value="F:carbohydrate binding"/>
    <property type="evidence" value="ECO:0007669"/>
    <property type="project" value="UniProtKB-KW"/>
</dbReference>
<evidence type="ECO:0000256" key="11">
    <source>
        <dbReference type="ARBA" id="ARBA00022840"/>
    </source>
</evidence>
<dbReference type="SMART" id="SM00220">
    <property type="entry name" value="S_TKc"/>
    <property type="match status" value="1"/>
</dbReference>
<evidence type="ECO:0000259" key="18">
    <source>
        <dbReference type="PROSITE" id="PS50011"/>
    </source>
</evidence>
<keyword evidence="14" id="KW-0675">Receptor</keyword>
<evidence type="ECO:0000313" key="20">
    <source>
        <dbReference type="Proteomes" id="UP001630127"/>
    </source>
</evidence>
<keyword evidence="7 16" id="KW-0812">Transmembrane</keyword>
<evidence type="ECO:0000256" key="16">
    <source>
        <dbReference type="SAM" id="Phobius"/>
    </source>
</evidence>
<dbReference type="InterPro" id="IPR001220">
    <property type="entry name" value="Legume_lectin_dom"/>
</dbReference>
<evidence type="ECO:0000256" key="2">
    <source>
        <dbReference type="ARBA" id="ARBA00008536"/>
    </source>
</evidence>
<organism evidence="19 20">
    <name type="scientific">Cinchona calisaya</name>
    <dbReference type="NCBI Taxonomy" id="153742"/>
    <lineage>
        <taxon>Eukaryota</taxon>
        <taxon>Viridiplantae</taxon>
        <taxon>Streptophyta</taxon>
        <taxon>Embryophyta</taxon>
        <taxon>Tracheophyta</taxon>
        <taxon>Spermatophyta</taxon>
        <taxon>Magnoliopsida</taxon>
        <taxon>eudicotyledons</taxon>
        <taxon>Gunneridae</taxon>
        <taxon>Pentapetalae</taxon>
        <taxon>asterids</taxon>
        <taxon>lamiids</taxon>
        <taxon>Gentianales</taxon>
        <taxon>Rubiaceae</taxon>
        <taxon>Cinchonoideae</taxon>
        <taxon>Cinchoneae</taxon>
        <taxon>Cinchona</taxon>
    </lineage>
</organism>
<keyword evidence="8 17" id="KW-0732">Signal</keyword>
<dbReference type="EC" id="2.7.11.1" evidence="4"/>
<dbReference type="Proteomes" id="UP001630127">
    <property type="component" value="Unassembled WGS sequence"/>
</dbReference>
<dbReference type="EMBL" id="JBJUIK010000010">
    <property type="protein sequence ID" value="KAL3515456.1"/>
    <property type="molecule type" value="Genomic_DNA"/>
</dbReference>
<evidence type="ECO:0000256" key="12">
    <source>
        <dbReference type="ARBA" id="ARBA00022989"/>
    </source>
</evidence>
<keyword evidence="5" id="KW-1003">Cell membrane</keyword>
<dbReference type="PROSITE" id="PS00108">
    <property type="entry name" value="PROTEIN_KINASE_ST"/>
    <property type="match status" value="1"/>
</dbReference>
<feature type="transmembrane region" description="Helical" evidence="16">
    <location>
        <begin position="271"/>
        <end position="297"/>
    </location>
</feature>
<feature type="domain" description="Protein kinase" evidence="18">
    <location>
        <begin position="115"/>
        <end position="530"/>
    </location>
</feature>
<dbReference type="Pfam" id="PF00139">
    <property type="entry name" value="Lectin_legB"/>
    <property type="match status" value="1"/>
</dbReference>
<keyword evidence="12 16" id="KW-1133">Transmembrane helix</keyword>
<keyword evidence="6" id="KW-0418">Kinase</keyword>
<evidence type="ECO:0000256" key="6">
    <source>
        <dbReference type="ARBA" id="ARBA00022527"/>
    </source>
</evidence>
<dbReference type="GO" id="GO:0002229">
    <property type="term" value="P:defense response to oomycetes"/>
    <property type="evidence" value="ECO:0007669"/>
    <property type="project" value="UniProtKB-ARBA"/>
</dbReference>
<dbReference type="Pfam" id="PF00069">
    <property type="entry name" value="Pkinase"/>
    <property type="match status" value="1"/>
</dbReference>
<feature type="signal peptide" evidence="17">
    <location>
        <begin position="1"/>
        <end position="22"/>
    </location>
</feature>
<dbReference type="GO" id="GO:0004674">
    <property type="term" value="F:protein serine/threonine kinase activity"/>
    <property type="evidence" value="ECO:0007669"/>
    <property type="project" value="UniProtKB-KW"/>
</dbReference>
<evidence type="ECO:0000256" key="8">
    <source>
        <dbReference type="ARBA" id="ARBA00022729"/>
    </source>
</evidence>
<keyword evidence="6" id="KW-0723">Serine/threonine-protein kinase</keyword>
<dbReference type="InterPro" id="IPR050528">
    <property type="entry name" value="L-type_Lectin-RKs"/>
</dbReference>
<keyword evidence="15" id="KW-0325">Glycoprotein</keyword>
<comment type="caution">
    <text evidence="19">The sequence shown here is derived from an EMBL/GenBank/DDBJ whole genome shotgun (WGS) entry which is preliminary data.</text>
</comment>
<dbReference type="CDD" id="cd06899">
    <property type="entry name" value="lectin_legume_LecRK_Arcelin_ConA"/>
    <property type="match status" value="1"/>
</dbReference>
<comment type="similarity">
    <text evidence="3">In the C-terminal section; belongs to the protein kinase superfamily. Ser/Thr protein kinase family.</text>
</comment>
<keyword evidence="9" id="KW-0430">Lectin</keyword>
<dbReference type="FunFam" id="1.10.510.10:FF:000240">
    <property type="entry name" value="Lectin-domain containing receptor kinase A4.3"/>
    <property type="match status" value="1"/>
</dbReference>
<dbReference type="Gene3D" id="2.60.120.200">
    <property type="match status" value="1"/>
</dbReference>
<feature type="chain" id="PRO_5044827575" description="non-specific serine/threonine protein kinase" evidence="17">
    <location>
        <begin position="23"/>
        <end position="589"/>
    </location>
</feature>
<keyword evidence="6" id="KW-0808">Transferase</keyword>
<evidence type="ECO:0000256" key="9">
    <source>
        <dbReference type="ARBA" id="ARBA00022734"/>
    </source>
</evidence>
<keyword evidence="11" id="KW-0067">ATP-binding</keyword>
<dbReference type="InterPro" id="IPR000719">
    <property type="entry name" value="Prot_kinase_dom"/>
</dbReference>
<dbReference type="SUPFAM" id="SSF56112">
    <property type="entry name" value="Protein kinase-like (PK-like)"/>
    <property type="match status" value="1"/>
</dbReference>
<keyword evidence="20" id="KW-1185">Reference proteome</keyword>
<dbReference type="GO" id="GO:0005886">
    <property type="term" value="C:plasma membrane"/>
    <property type="evidence" value="ECO:0007669"/>
    <property type="project" value="UniProtKB-SubCell"/>
</dbReference>
<keyword evidence="13 16" id="KW-0472">Membrane</keyword>
<comment type="subcellular location">
    <subcellularLocation>
        <location evidence="1">Cell membrane</location>
        <topology evidence="1">Single-pass type I membrane protein</topology>
    </subcellularLocation>
</comment>
<dbReference type="PROSITE" id="PS50011">
    <property type="entry name" value="PROTEIN_KINASE_DOM"/>
    <property type="match status" value="1"/>
</dbReference>
<dbReference type="InterPro" id="IPR011009">
    <property type="entry name" value="Kinase-like_dom_sf"/>
</dbReference>
<evidence type="ECO:0000256" key="14">
    <source>
        <dbReference type="ARBA" id="ARBA00023170"/>
    </source>
</evidence>
<dbReference type="InterPro" id="IPR019825">
    <property type="entry name" value="Lectin_legB_Mn/Ca_BS"/>
</dbReference>
<dbReference type="PROSITE" id="PS00307">
    <property type="entry name" value="LECTIN_LEGUME_BETA"/>
    <property type="match status" value="1"/>
</dbReference>
<evidence type="ECO:0000256" key="15">
    <source>
        <dbReference type="ARBA" id="ARBA00023180"/>
    </source>
</evidence>
<reference evidence="19 20" key="1">
    <citation type="submission" date="2024-11" db="EMBL/GenBank/DDBJ databases">
        <title>A near-complete genome assembly of Cinchona calisaya.</title>
        <authorList>
            <person name="Lian D.C."/>
            <person name="Zhao X.W."/>
            <person name="Wei L."/>
        </authorList>
    </citation>
    <scope>NUCLEOTIDE SEQUENCE [LARGE SCALE GENOMIC DNA]</scope>
    <source>
        <tissue evidence="19">Nenye</tissue>
    </source>
</reference>
<dbReference type="GO" id="GO:0005524">
    <property type="term" value="F:ATP binding"/>
    <property type="evidence" value="ECO:0007669"/>
    <property type="project" value="UniProtKB-KW"/>
</dbReference>
<evidence type="ECO:0000256" key="10">
    <source>
        <dbReference type="ARBA" id="ARBA00022741"/>
    </source>
</evidence>
<dbReference type="PANTHER" id="PTHR27007">
    <property type="match status" value="1"/>
</dbReference>
<protein>
    <recommendedName>
        <fullName evidence="4">non-specific serine/threonine protein kinase</fullName>
        <ecNumber evidence="4">2.7.11.1</ecNumber>
    </recommendedName>
</protein>